<evidence type="ECO:0000313" key="1">
    <source>
        <dbReference type="EMBL" id="AZK47536.1"/>
    </source>
</evidence>
<proteinExistence type="predicted"/>
<dbReference type="EMBL" id="CP034248">
    <property type="protein sequence ID" value="AZK47536.1"/>
    <property type="molecule type" value="Genomic_DNA"/>
</dbReference>
<keyword evidence="2" id="KW-1185">Reference proteome</keyword>
<dbReference type="RefSeq" id="WP_125083561.1">
    <property type="nucleotide sequence ID" value="NZ_CP034248.1"/>
</dbReference>
<dbReference type="KEGG" id="plen:EIM92_16415"/>
<name>A0A3S8RWZ5_9BACL</name>
<dbReference type="Proteomes" id="UP000273145">
    <property type="component" value="Chromosome"/>
</dbReference>
<evidence type="ECO:0000313" key="2">
    <source>
        <dbReference type="Proteomes" id="UP000273145"/>
    </source>
</evidence>
<gene>
    <name evidence="1" type="ORF">EIM92_16415</name>
</gene>
<organism evidence="1 2">
    <name type="scientific">Paenibacillus lentus</name>
    <dbReference type="NCBI Taxonomy" id="1338368"/>
    <lineage>
        <taxon>Bacteria</taxon>
        <taxon>Bacillati</taxon>
        <taxon>Bacillota</taxon>
        <taxon>Bacilli</taxon>
        <taxon>Bacillales</taxon>
        <taxon>Paenibacillaceae</taxon>
        <taxon>Paenibacillus</taxon>
    </lineage>
</organism>
<dbReference type="OrthoDB" id="2677830at2"/>
<reference evidence="1 2" key="1">
    <citation type="submission" date="2018-11" db="EMBL/GenBank/DDBJ databases">
        <title>Genome sequencing of Paenibacillus lentus DSM25539(T).</title>
        <authorList>
            <person name="Kook J.-K."/>
            <person name="Park S.-N."/>
            <person name="Lim Y.K."/>
        </authorList>
    </citation>
    <scope>NUCLEOTIDE SEQUENCE [LARGE SCALE GENOMIC DNA]</scope>
    <source>
        <strain evidence="1 2">DSM 25539</strain>
    </source>
</reference>
<sequence length="218" mass="25440">MGTLFGEVYESWLARHIAEEDNPRRRGLLRKGLSHGTVTFLRTIWFPVIGNLNDLYPEYEVRDFNNRYRYLDLAYMPGGAKGCIEIHDYRSHARDVEVERFKDLCMKQAMLVLDDWSFLPIAFLSIRDDPGMCKQLVLSFVGKFLSIDVKLGLNWAEKETLRYARRLMRVFEARELSAHLALSESRTRVILRSLVAKNLLTVASGNLRYRTYRLSKDL</sequence>
<accession>A0A3S8RWZ5</accession>
<dbReference type="AlphaFoldDB" id="A0A3S8RWZ5"/>
<protein>
    <submittedName>
        <fullName evidence="1">Transcriptional regulator</fullName>
    </submittedName>
</protein>